<protein>
    <submittedName>
        <fullName evidence="1">Uncharacterized protein</fullName>
    </submittedName>
</protein>
<accession>A0A1R0KED1</accession>
<dbReference type="AlphaFoldDB" id="A0A1R0KED1"/>
<evidence type="ECO:0000313" key="1">
    <source>
        <dbReference type="EMBL" id="OLZ43404.1"/>
    </source>
</evidence>
<organism evidence="1 2">
    <name type="scientific">Amycolatopsis coloradensis</name>
    <dbReference type="NCBI Taxonomy" id="76021"/>
    <lineage>
        <taxon>Bacteria</taxon>
        <taxon>Bacillati</taxon>
        <taxon>Actinomycetota</taxon>
        <taxon>Actinomycetes</taxon>
        <taxon>Pseudonocardiales</taxon>
        <taxon>Pseudonocardiaceae</taxon>
        <taxon>Amycolatopsis</taxon>
    </lineage>
</organism>
<evidence type="ECO:0000313" key="2">
    <source>
        <dbReference type="Proteomes" id="UP000187486"/>
    </source>
</evidence>
<reference evidence="1 2" key="1">
    <citation type="submission" date="2016-01" db="EMBL/GenBank/DDBJ databases">
        <title>Amycolatopsis coloradensis genome sequencing and assembly.</title>
        <authorList>
            <person name="Mayilraj S."/>
        </authorList>
    </citation>
    <scope>NUCLEOTIDE SEQUENCE [LARGE SCALE GENOMIC DNA]</scope>
    <source>
        <strain evidence="1 2">DSM 44225</strain>
    </source>
</reference>
<name>A0A1R0KED1_9PSEU</name>
<dbReference type="STRING" id="76021.BS329_39470"/>
<dbReference type="EMBL" id="MQUQ01000035">
    <property type="protein sequence ID" value="OLZ43404.1"/>
    <property type="molecule type" value="Genomic_DNA"/>
</dbReference>
<sequence length="132" mass="14367">MVAAFALLPAGQAVADAKQCIKAPGPGTYNEACMYIYGNSTWVDKVEVWLSATHVMPPIIYPADICRSKLDVWGRSSASGHWEQTYTHQGCHTGTQGALFTAEKNAVSGSYVCSRTTWDGKASDTNCFQIWL</sequence>
<dbReference type="Proteomes" id="UP000187486">
    <property type="component" value="Unassembled WGS sequence"/>
</dbReference>
<keyword evidence="2" id="KW-1185">Reference proteome</keyword>
<gene>
    <name evidence="1" type="ORF">BS329_39470</name>
</gene>
<comment type="caution">
    <text evidence="1">The sequence shown here is derived from an EMBL/GenBank/DDBJ whole genome shotgun (WGS) entry which is preliminary data.</text>
</comment>
<proteinExistence type="predicted"/>